<evidence type="ECO:0000313" key="8">
    <source>
        <dbReference type="EMBL" id="TDL19619.1"/>
    </source>
</evidence>
<dbReference type="PANTHER" id="PTHR12663:SF0">
    <property type="entry name" value="PRECOCIOUS DISSOCIATION OF SISTERS 5, ISOFORM A"/>
    <property type="match status" value="1"/>
</dbReference>
<keyword evidence="6" id="KW-0175">Coiled coil</keyword>
<feature type="compositionally biased region" description="Basic and acidic residues" evidence="7">
    <location>
        <begin position="1263"/>
        <end position="1275"/>
    </location>
</feature>
<keyword evidence="2" id="KW-0132">Cell division</keyword>
<comment type="subcellular location">
    <subcellularLocation>
        <location evidence="1">Nucleus</location>
    </subcellularLocation>
</comment>
<feature type="coiled-coil region" evidence="6">
    <location>
        <begin position="52"/>
        <end position="79"/>
    </location>
</feature>
<gene>
    <name evidence="8" type="ORF">BD410DRAFT_900134</name>
</gene>
<dbReference type="InterPro" id="IPR016024">
    <property type="entry name" value="ARM-type_fold"/>
</dbReference>
<protein>
    <submittedName>
        <fullName evidence="8">ARM repeat-containing protein</fullName>
    </submittedName>
</protein>
<keyword evidence="3" id="KW-0498">Mitosis</keyword>
<evidence type="ECO:0000313" key="9">
    <source>
        <dbReference type="Proteomes" id="UP000294933"/>
    </source>
</evidence>
<dbReference type="SUPFAM" id="SSF48371">
    <property type="entry name" value="ARM repeat"/>
    <property type="match status" value="2"/>
</dbReference>
<feature type="region of interest" description="Disordered" evidence="7">
    <location>
        <begin position="1"/>
        <end position="40"/>
    </location>
</feature>
<evidence type="ECO:0000256" key="2">
    <source>
        <dbReference type="ARBA" id="ARBA00022618"/>
    </source>
</evidence>
<evidence type="ECO:0000256" key="7">
    <source>
        <dbReference type="SAM" id="MobiDB-lite"/>
    </source>
</evidence>
<dbReference type="OrthoDB" id="200660at2759"/>
<feature type="compositionally biased region" description="Acidic residues" evidence="7">
    <location>
        <begin position="1300"/>
        <end position="1314"/>
    </location>
</feature>
<feature type="compositionally biased region" description="Gly residues" evidence="7">
    <location>
        <begin position="543"/>
        <end position="559"/>
    </location>
</feature>
<keyword evidence="4" id="KW-0539">Nucleus</keyword>
<evidence type="ECO:0000256" key="3">
    <source>
        <dbReference type="ARBA" id="ARBA00022776"/>
    </source>
</evidence>
<dbReference type="Gene3D" id="1.25.10.10">
    <property type="entry name" value="Leucine-rich Repeat Variant"/>
    <property type="match status" value="1"/>
</dbReference>
<dbReference type="GO" id="GO:0007064">
    <property type="term" value="P:mitotic sister chromatid cohesion"/>
    <property type="evidence" value="ECO:0007669"/>
    <property type="project" value="InterPro"/>
</dbReference>
<dbReference type="EMBL" id="ML170195">
    <property type="protein sequence ID" value="TDL19619.1"/>
    <property type="molecule type" value="Genomic_DNA"/>
</dbReference>
<keyword evidence="5" id="KW-0131">Cell cycle</keyword>
<evidence type="ECO:0000256" key="5">
    <source>
        <dbReference type="ARBA" id="ARBA00023306"/>
    </source>
</evidence>
<dbReference type="Pfam" id="PF20168">
    <property type="entry name" value="PDS5"/>
    <property type="match status" value="1"/>
</dbReference>
<dbReference type="STRING" id="50990.A0A4Y7PYE2"/>
<dbReference type="CDD" id="cd19953">
    <property type="entry name" value="PDS5"/>
    <property type="match status" value="1"/>
</dbReference>
<proteinExistence type="predicted"/>
<feature type="region of interest" description="Disordered" evidence="7">
    <location>
        <begin position="719"/>
        <end position="740"/>
    </location>
</feature>
<feature type="region of interest" description="Disordered" evidence="7">
    <location>
        <begin position="1226"/>
        <end position="1347"/>
    </location>
</feature>
<evidence type="ECO:0000256" key="1">
    <source>
        <dbReference type="ARBA" id="ARBA00004123"/>
    </source>
</evidence>
<evidence type="ECO:0000256" key="4">
    <source>
        <dbReference type="ARBA" id="ARBA00023242"/>
    </source>
</evidence>
<dbReference type="GO" id="GO:0006281">
    <property type="term" value="P:DNA repair"/>
    <property type="evidence" value="ECO:0007669"/>
    <property type="project" value="TreeGrafter"/>
</dbReference>
<dbReference type="GO" id="GO:0000785">
    <property type="term" value="C:chromatin"/>
    <property type="evidence" value="ECO:0007669"/>
    <property type="project" value="TreeGrafter"/>
</dbReference>
<feature type="compositionally biased region" description="Basic and acidic residues" evidence="7">
    <location>
        <begin position="239"/>
        <end position="253"/>
    </location>
</feature>
<feature type="compositionally biased region" description="Low complexity" evidence="7">
    <location>
        <begin position="11"/>
        <end position="32"/>
    </location>
</feature>
<name>A0A4Y7PYE2_9AGAM</name>
<dbReference type="GO" id="GO:0051301">
    <property type="term" value="P:cell division"/>
    <property type="evidence" value="ECO:0007669"/>
    <property type="project" value="UniProtKB-KW"/>
</dbReference>
<dbReference type="Proteomes" id="UP000294933">
    <property type="component" value="Unassembled WGS sequence"/>
</dbReference>
<feature type="region of interest" description="Disordered" evidence="7">
    <location>
        <begin position="233"/>
        <end position="258"/>
    </location>
</feature>
<accession>A0A4Y7PYE2</accession>
<feature type="compositionally biased region" description="Basic residues" evidence="7">
    <location>
        <begin position="1320"/>
        <end position="1339"/>
    </location>
</feature>
<dbReference type="GO" id="GO:0005634">
    <property type="term" value="C:nucleus"/>
    <property type="evidence" value="ECO:0007669"/>
    <property type="project" value="UniProtKB-SubCell"/>
</dbReference>
<dbReference type="VEuPathDB" id="FungiDB:BD410DRAFT_900134"/>
<dbReference type="InterPro" id="IPR039776">
    <property type="entry name" value="Pds5"/>
</dbReference>
<dbReference type="PANTHER" id="PTHR12663">
    <property type="entry name" value="ANDROGEN INDUCED INHIBITOR OF PROLIFERATION AS3 / PDS5-RELATED"/>
    <property type="match status" value="1"/>
</dbReference>
<evidence type="ECO:0000256" key="6">
    <source>
        <dbReference type="SAM" id="Coils"/>
    </source>
</evidence>
<keyword evidence="9" id="KW-1185">Reference proteome</keyword>
<reference evidence="8 9" key="1">
    <citation type="submission" date="2018-06" db="EMBL/GenBank/DDBJ databases">
        <title>A transcriptomic atlas of mushroom development highlights an independent origin of complex multicellularity.</title>
        <authorList>
            <consortium name="DOE Joint Genome Institute"/>
            <person name="Krizsan K."/>
            <person name="Almasi E."/>
            <person name="Merenyi Z."/>
            <person name="Sahu N."/>
            <person name="Viragh M."/>
            <person name="Koszo T."/>
            <person name="Mondo S."/>
            <person name="Kiss B."/>
            <person name="Balint B."/>
            <person name="Kues U."/>
            <person name="Barry K."/>
            <person name="Hegedus J.C."/>
            <person name="Henrissat B."/>
            <person name="Johnson J."/>
            <person name="Lipzen A."/>
            <person name="Ohm R."/>
            <person name="Nagy I."/>
            <person name="Pangilinan J."/>
            <person name="Yan J."/>
            <person name="Xiong Y."/>
            <person name="Grigoriev I.V."/>
            <person name="Hibbett D.S."/>
            <person name="Nagy L.G."/>
        </authorList>
    </citation>
    <scope>NUCLEOTIDE SEQUENCE [LARGE SCALE GENOMIC DNA]</scope>
    <source>
        <strain evidence="8 9">SZMC22713</strain>
    </source>
</reference>
<sequence>MVAQTRKSGVGTSTNTGGPTTTTTTTKTTKTGPPSPQKLKFNEKLVGKGLSTDALLKKLKALHTELAELDQENVNLKSLGACTKELVSTGILLHKDKGVKAYAACCLADLLRLYAPDAPYTAPELSDIFQFFFRQLATGLQRGSDSAYYSEYFHLLESLSTVKSVVLVCDLPGADELMVQVFRDFFGLVRLDLAKNVEMFMADILVALVDECQILPADVLDVIMAQFMDNAASSTSTNKDNKDKSDKEKEKENNNAAGLTHTQPAYRLAVAVCNATADKLQRHVCQYFTDIIVSSAHDLSDENYASVRSAHTLIKRLHHSCPSLLHSVVPQLEEELRVEEVQLRVMATQVLGEMFSDSGNFKGGGSGGELEKKYPSTWALWVARKNDKSAVVRLAWVEACRGLVLGAQSEERRGVVEESLETKLYDPDEKIRGAACRLYAQLDYETALHHVSAKMLRAVGGRGVDKKQSVRHEALTSIGKLYSVAYPEIENGDAGAIAHFAWIPEQVLHAVTATLEVKPTAEQVLWQYILPLPPKTSDSDPGSGSGGKGGVGEGAGGTAGAGAWTDRLLTIMRYLDEKAVGTLLGISGVRNARPTVFERFVQCCVENNGGIIDEDEEAVKRRLNMVVKHIASFFHDPIKAAEDLHAFAKINEQRLYKLLTTCMDTQSDVKTIVKASSEFVKRLEQQSSGIVGTMASFLRKATLWIVNQSSIPTLVKRVQKGGEDDPHPPGNRGKKKGQSQAQVAANNAQALLVCVAKHCAGVLKPHVAEFAKAVASADKDKDGNGRLVEVCLMALAAVAKAEKGVVNDKRTIERVKKYAYEANPRHAKFAARILAHSKKSEEICAEVVEKIAGNLSDADPELLVAHIAVLAELATSAPDAFELKSDVIIGFLVKETLMAPCPSDENAMDADDDEVEWAEEDALPPLARAKILSLKVCRRRCLAHAQTEDALEIASPVLKMFFTLLANGGSIKEDADDDPKVKSRVRLQAAWSLVQLATVEKFSEAIAPNFVLLALTVQDSCFQVRIGFLTKLVGLLHTRKLHPRFNLIPFLTVHDPEAEVKEKARNNIAFAFRRAPPDLKVSQYEMPFIRLLHVLAHHPDFGLEEDVLQQTAKYINFYLDLIATADNLPLLYHLAMKAKTVRDAESNTSSENLYVTSELAQELIKRRTKQHGWSLTSYPGKIKLPSDIFRALPNPELANKACFIFLILKTQYLPAEALKWLDDMEKPAPKERTKTERKAAPKRKAQRRSNGSAKRGRPRRKKQESSDHEGIHDDDSEKEDDSDAASEASNAGVVPKSPTEEGDSDEEKSEEETGEERLGRGARTRAKAKAKRHAKRKTKANGPSSDE</sequence>
<dbReference type="InterPro" id="IPR011989">
    <property type="entry name" value="ARM-like"/>
</dbReference>
<feature type="region of interest" description="Disordered" evidence="7">
    <location>
        <begin position="535"/>
        <end position="559"/>
    </location>
</feature>
<feature type="compositionally biased region" description="Basic and acidic residues" evidence="7">
    <location>
        <begin position="1226"/>
        <end position="1239"/>
    </location>
</feature>
<organism evidence="8 9">
    <name type="scientific">Rickenella mellea</name>
    <dbReference type="NCBI Taxonomy" id="50990"/>
    <lineage>
        <taxon>Eukaryota</taxon>
        <taxon>Fungi</taxon>
        <taxon>Dikarya</taxon>
        <taxon>Basidiomycota</taxon>
        <taxon>Agaricomycotina</taxon>
        <taxon>Agaricomycetes</taxon>
        <taxon>Hymenochaetales</taxon>
        <taxon>Rickenellaceae</taxon>
        <taxon>Rickenella</taxon>
    </lineage>
</organism>